<dbReference type="Pfam" id="PF02230">
    <property type="entry name" value="Abhydrolase_2"/>
    <property type="match status" value="1"/>
</dbReference>
<dbReference type="GO" id="GO:0005737">
    <property type="term" value="C:cytoplasm"/>
    <property type="evidence" value="ECO:0007669"/>
    <property type="project" value="TreeGrafter"/>
</dbReference>
<evidence type="ECO:0000256" key="1">
    <source>
        <dbReference type="ARBA" id="ARBA00006499"/>
    </source>
</evidence>
<evidence type="ECO:0000256" key="9">
    <source>
        <dbReference type="ARBA" id="ARBA00047337"/>
    </source>
</evidence>
<keyword evidence="5" id="KW-0378">Hydrolase</keyword>
<dbReference type="PANTHER" id="PTHR10655">
    <property type="entry name" value="LYSOPHOSPHOLIPASE-RELATED"/>
    <property type="match status" value="1"/>
</dbReference>
<dbReference type="Proteomes" id="UP000886523">
    <property type="component" value="Unassembled WGS sequence"/>
</dbReference>
<name>A0A9P6AP27_9AGAM</name>
<dbReference type="GO" id="GO:0006631">
    <property type="term" value="P:fatty acid metabolic process"/>
    <property type="evidence" value="ECO:0007669"/>
    <property type="project" value="UniProtKB-KW"/>
</dbReference>
<comment type="similarity">
    <text evidence="1">Belongs to the AB hydrolase superfamily. AB hydrolase 2 family.</text>
</comment>
<reference evidence="11" key="1">
    <citation type="journal article" date="2020" name="Nat. Commun.">
        <title>Large-scale genome sequencing of mycorrhizal fungi provides insights into the early evolution of symbiotic traits.</title>
        <authorList>
            <person name="Miyauchi S."/>
            <person name="Kiss E."/>
            <person name="Kuo A."/>
            <person name="Drula E."/>
            <person name="Kohler A."/>
            <person name="Sanchez-Garcia M."/>
            <person name="Morin E."/>
            <person name="Andreopoulos B."/>
            <person name="Barry K.W."/>
            <person name="Bonito G."/>
            <person name="Buee M."/>
            <person name="Carver A."/>
            <person name="Chen C."/>
            <person name="Cichocki N."/>
            <person name="Clum A."/>
            <person name="Culley D."/>
            <person name="Crous P.W."/>
            <person name="Fauchery L."/>
            <person name="Girlanda M."/>
            <person name="Hayes R.D."/>
            <person name="Keri Z."/>
            <person name="LaButti K."/>
            <person name="Lipzen A."/>
            <person name="Lombard V."/>
            <person name="Magnuson J."/>
            <person name="Maillard F."/>
            <person name="Murat C."/>
            <person name="Nolan M."/>
            <person name="Ohm R.A."/>
            <person name="Pangilinan J."/>
            <person name="Pereira M.F."/>
            <person name="Perotto S."/>
            <person name="Peter M."/>
            <person name="Pfister S."/>
            <person name="Riley R."/>
            <person name="Sitrit Y."/>
            <person name="Stielow J.B."/>
            <person name="Szollosi G."/>
            <person name="Zifcakova L."/>
            <person name="Stursova M."/>
            <person name="Spatafora J.W."/>
            <person name="Tedersoo L."/>
            <person name="Vaario L.M."/>
            <person name="Yamada A."/>
            <person name="Yan M."/>
            <person name="Wang P."/>
            <person name="Xu J."/>
            <person name="Bruns T."/>
            <person name="Baldrian P."/>
            <person name="Vilgalys R."/>
            <person name="Dunand C."/>
            <person name="Henrissat B."/>
            <person name="Grigoriev I.V."/>
            <person name="Hibbett D."/>
            <person name="Nagy L.G."/>
            <person name="Martin F.M."/>
        </authorList>
    </citation>
    <scope>NUCLEOTIDE SEQUENCE</scope>
    <source>
        <strain evidence="11">UP504</strain>
    </source>
</reference>
<dbReference type="EMBL" id="MU129061">
    <property type="protein sequence ID" value="KAF9508336.1"/>
    <property type="molecule type" value="Genomic_DNA"/>
</dbReference>
<evidence type="ECO:0000313" key="11">
    <source>
        <dbReference type="EMBL" id="KAF9508336.1"/>
    </source>
</evidence>
<evidence type="ECO:0000259" key="10">
    <source>
        <dbReference type="Pfam" id="PF02230"/>
    </source>
</evidence>
<keyword evidence="4" id="KW-0719">Serine esterase</keyword>
<comment type="caution">
    <text evidence="11">The sequence shown here is derived from an EMBL/GenBank/DDBJ whole genome shotgun (WGS) entry which is preliminary data.</text>
</comment>
<comment type="function">
    <text evidence="7">Hydrolyzes fatty acids from S-acylated cysteine residues in proteins with a strong preference for palmitoylated G-alpha proteins over other acyl substrates. Mediates the deacylation of G-alpha proteins such as GPA1 in vivo, but has weak or no activity toward palmitoylated Ras proteins. Has weak lysophospholipase activity in vitro; however such activity may not exist in vivo.</text>
</comment>
<dbReference type="InterPro" id="IPR050565">
    <property type="entry name" value="LYPA1-2/EST-like"/>
</dbReference>
<keyword evidence="12" id="KW-1185">Reference proteome</keyword>
<dbReference type="SUPFAM" id="SSF53474">
    <property type="entry name" value="alpha/beta-Hydrolases"/>
    <property type="match status" value="1"/>
</dbReference>
<evidence type="ECO:0000256" key="3">
    <source>
        <dbReference type="ARBA" id="ARBA00014923"/>
    </source>
</evidence>
<evidence type="ECO:0000256" key="2">
    <source>
        <dbReference type="ARBA" id="ARBA00012423"/>
    </source>
</evidence>
<feature type="domain" description="Phospholipase/carboxylesterase/thioesterase" evidence="10">
    <location>
        <begin position="106"/>
        <end position="254"/>
    </location>
</feature>
<dbReference type="PANTHER" id="PTHR10655:SF17">
    <property type="entry name" value="LYSOPHOSPHOLIPASE-LIKE PROTEIN 1"/>
    <property type="match status" value="1"/>
</dbReference>
<dbReference type="InterPro" id="IPR003140">
    <property type="entry name" value="PLipase/COase/thioEstase"/>
</dbReference>
<evidence type="ECO:0000256" key="6">
    <source>
        <dbReference type="ARBA" id="ARBA00022832"/>
    </source>
</evidence>
<keyword evidence="6" id="KW-0443">Lipid metabolism</keyword>
<evidence type="ECO:0000256" key="8">
    <source>
        <dbReference type="ARBA" id="ARBA00031195"/>
    </source>
</evidence>
<sequence length="295" mass="31976">MRFDVSVFGTVSPRTEDLTTKVKGKGCESLQLWTHGQAYDGGADQTYCGMLQKDGIRHFLGIVPSSVDPVSLKHTTLKGLTSLTLDLSGQALGKENGKMWLPIATELSERLPHVKFILPNANARPITAWGGAVFPAWLVFSRTGLEEAHISIRRRLFDTRTESKIAGGIAPHRIILGGFSQGGVATLLTALTTEHHIGGVSCLSGWLALRAKIHRLALHAVSMKMYLLAHGTLDTVVSMALFSESCQVMTDKQKLSIPPRDIGDGPRPGLATHIYEGMEHASDPRETLDLLYCGG</sequence>
<dbReference type="EC" id="3.1.2.22" evidence="2"/>
<dbReference type="InterPro" id="IPR029058">
    <property type="entry name" value="AB_hydrolase_fold"/>
</dbReference>
<dbReference type="GO" id="GO:0008474">
    <property type="term" value="F:palmitoyl-(protein) hydrolase activity"/>
    <property type="evidence" value="ECO:0007669"/>
    <property type="project" value="UniProtKB-EC"/>
</dbReference>
<evidence type="ECO:0000256" key="5">
    <source>
        <dbReference type="ARBA" id="ARBA00022801"/>
    </source>
</evidence>
<dbReference type="GO" id="GO:0052689">
    <property type="term" value="F:carboxylic ester hydrolase activity"/>
    <property type="evidence" value="ECO:0007669"/>
    <property type="project" value="UniProtKB-KW"/>
</dbReference>
<dbReference type="Gene3D" id="3.40.50.1820">
    <property type="entry name" value="alpha/beta hydrolase"/>
    <property type="match status" value="1"/>
</dbReference>
<evidence type="ECO:0000256" key="4">
    <source>
        <dbReference type="ARBA" id="ARBA00022487"/>
    </source>
</evidence>
<dbReference type="AlphaFoldDB" id="A0A9P6AP27"/>
<keyword evidence="6" id="KW-0276">Fatty acid metabolism</keyword>
<proteinExistence type="inferred from homology"/>
<evidence type="ECO:0000256" key="7">
    <source>
        <dbReference type="ARBA" id="ARBA00029392"/>
    </source>
</evidence>
<dbReference type="OrthoDB" id="2418081at2759"/>
<organism evidence="11 12">
    <name type="scientific">Hydnum rufescens UP504</name>
    <dbReference type="NCBI Taxonomy" id="1448309"/>
    <lineage>
        <taxon>Eukaryota</taxon>
        <taxon>Fungi</taxon>
        <taxon>Dikarya</taxon>
        <taxon>Basidiomycota</taxon>
        <taxon>Agaricomycotina</taxon>
        <taxon>Agaricomycetes</taxon>
        <taxon>Cantharellales</taxon>
        <taxon>Hydnaceae</taxon>
        <taxon>Hydnum</taxon>
    </lineage>
</organism>
<accession>A0A9P6AP27</accession>
<protein>
    <recommendedName>
        <fullName evidence="3">Acyl-protein thioesterase 1</fullName>
        <ecNumber evidence="2">3.1.2.22</ecNumber>
    </recommendedName>
    <alternativeName>
        <fullName evidence="8">Palmitoyl-protein hydrolase</fullName>
    </alternativeName>
</protein>
<comment type="catalytic activity">
    <reaction evidence="9">
        <text>S-hexadecanoyl-L-cysteinyl-[protein] + H2O = L-cysteinyl-[protein] + hexadecanoate + H(+)</text>
        <dbReference type="Rhea" id="RHEA:19233"/>
        <dbReference type="Rhea" id="RHEA-COMP:10131"/>
        <dbReference type="Rhea" id="RHEA-COMP:11032"/>
        <dbReference type="ChEBI" id="CHEBI:7896"/>
        <dbReference type="ChEBI" id="CHEBI:15377"/>
        <dbReference type="ChEBI" id="CHEBI:15378"/>
        <dbReference type="ChEBI" id="CHEBI:29950"/>
        <dbReference type="ChEBI" id="CHEBI:74151"/>
        <dbReference type="EC" id="3.1.2.22"/>
    </reaction>
</comment>
<gene>
    <name evidence="11" type="ORF">BS47DRAFT_1488419</name>
</gene>
<evidence type="ECO:0000313" key="12">
    <source>
        <dbReference type="Proteomes" id="UP000886523"/>
    </source>
</evidence>